<accession>A0AAD8V897</accession>
<comment type="caution">
    <text evidence="2">The sequence shown here is derived from an EMBL/GenBank/DDBJ whole genome shotgun (WGS) entry which is preliminary data.</text>
</comment>
<organism evidence="2 3">
    <name type="scientific">Colletotrichum navitas</name>
    <dbReference type="NCBI Taxonomy" id="681940"/>
    <lineage>
        <taxon>Eukaryota</taxon>
        <taxon>Fungi</taxon>
        <taxon>Dikarya</taxon>
        <taxon>Ascomycota</taxon>
        <taxon>Pezizomycotina</taxon>
        <taxon>Sordariomycetes</taxon>
        <taxon>Hypocreomycetidae</taxon>
        <taxon>Glomerellales</taxon>
        <taxon>Glomerellaceae</taxon>
        <taxon>Colletotrichum</taxon>
        <taxon>Colletotrichum graminicola species complex</taxon>
    </lineage>
</organism>
<reference evidence="2" key="1">
    <citation type="submission" date="2021-06" db="EMBL/GenBank/DDBJ databases">
        <title>Comparative genomics, transcriptomics and evolutionary studies reveal genomic signatures of adaptation to plant cell wall in hemibiotrophic fungi.</title>
        <authorList>
            <consortium name="DOE Joint Genome Institute"/>
            <person name="Baroncelli R."/>
            <person name="Diaz J.F."/>
            <person name="Benocci T."/>
            <person name="Peng M."/>
            <person name="Battaglia E."/>
            <person name="Haridas S."/>
            <person name="Andreopoulos W."/>
            <person name="Labutti K."/>
            <person name="Pangilinan J."/>
            <person name="Floch G.L."/>
            <person name="Makela M.R."/>
            <person name="Henrissat B."/>
            <person name="Grigoriev I.V."/>
            <person name="Crouch J.A."/>
            <person name="De Vries R.P."/>
            <person name="Sukno S.A."/>
            <person name="Thon M.R."/>
        </authorList>
    </citation>
    <scope>NUCLEOTIDE SEQUENCE</scope>
    <source>
        <strain evidence="2">CBS 125086</strain>
    </source>
</reference>
<evidence type="ECO:0000313" key="2">
    <source>
        <dbReference type="EMBL" id="KAK1595476.1"/>
    </source>
</evidence>
<proteinExistence type="predicted"/>
<name>A0AAD8V897_9PEZI</name>
<dbReference type="RefSeq" id="XP_060416488.1">
    <property type="nucleotide sequence ID" value="XM_060557238.1"/>
</dbReference>
<gene>
    <name evidence="2" type="ORF">LY79DRAFT_546536</name>
</gene>
<evidence type="ECO:0000256" key="1">
    <source>
        <dbReference type="SAM" id="MobiDB-lite"/>
    </source>
</evidence>
<dbReference type="GeneID" id="85441478"/>
<sequence length="167" mass="17879">MPPCHAVLRLPRLPRDGYGAAARGRMRQNLYWLYWAKSPGEPPRRQEILGYPTRSTSPACNFASTPHTMSDLSPQSFTLRFPFGATGSSSLSGFYLFLFSSQTSPTPPIKRSRAQSASSSSSSLVPPPACNVVSVTRSSSPFGPPSLSLPTVTALGLATISLLMACL</sequence>
<feature type="compositionally biased region" description="Low complexity" evidence="1">
    <location>
        <begin position="114"/>
        <end position="123"/>
    </location>
</feature>
<dbReference type="Proteomes" id="UP001230504">
    <property type="component" value="Unassembled WGS sequence"/>
</dbReference>
<protein>
    <submittedName>
        <fullName evidence="2">Uncharacterized protein</fullName>
    </submittedName>
</protein>
<keyword evidence="3" id="KW-1185">Reference proteome</keyword>
<dbReference type="EMBL" id="JAHLJV010000015">
    <property type="protein sequence ID" value="KAK1595476.1"/>
    <property type="molecule type" value="Genomic_DNA"/>
</dbReference>
<feature type="region of interest" description="Disordered" evidence="1">
    <location>
        <begin position="108"/>
        <end position="127"/>
    </location>
</feature>
<dbReference type="AlphaFoldDB" id="A0AAD8V897"/>
<evidence type="ECO:0000313" key="3">
    <source>
        <dbReference type="Proteomes" id="UP001230504"/>
    </source>
</evidence>